<dbReference type="CDD" id="cd07323">
    <property type="entry name" value="LAM"/>
    <property type="match status" value="1"/>
</dbReference>
<feature type="compositionally biased region" description="Low complexity" evidence="3">
    <location>
        <begin position="496"/>
        <end position="505"/>
    </location>
</feature>
<feature type="compositionally biased region" description="Low complexity" evidence="3">
    <location>
        <begin position="462"/>
        <end position="474"/>
    </location>
</feature>
<feature type="region of interest" description="Disordered" evidence="3">
    <location>
        <begin position="110"/>
        <end position="129"/>
    </location>
</feature>
<keyword evidence="1 2" id="KW-0694">RNA-binding</keyword>
<dbReference type="SUPFAM" id="SSF46785">
    <property type="entry name" value="Winged helix' DNA-binding domain"/>
    <property type="match status" value="1"/>
</dbReference>
<dbReference type="PANTHER" id="PTHR22792:SF132">
    <property type="entry name" value="LA-RELATED PROTEIN 1"/>
    <property type="match status" value="1"/>
</dbReference>
<feature type="compositionally biased region" description="Low complexity" evidence="3">
    <location>
        <begin position="432"/>
        <end position="446"/>
    </location>
</feature>
<dbReference type="Proteomes" id="UP001212841">
    <property type="component" value="Unassembled WGS sequence"/>
</dbReference>
<dbReference type="GO" id="GO:0003723">
    <property type="term" value="F:RNA binding"/>
    <property type="evidence" value="ECO:0007669"/>
    <property type="project" value="UniProtKB-UniRule"/>
</dbReference>
<evidence type="ECO:0000256" key="3">
    <source>
        <dbReference type="SAM" id="MobiDB-lite"/>
    </source>
</evidence>
<feature type="compositionally biased region" description="Low complexity" evidence="3">
    <location>
        <begin position="271"/>
        <end position="282"/>
    </location>
</feature>
<dbReference type="InterPro" id="IPR036390">
    <property type="entry name" value="WH_DNA-bd_sf"/>
</dbReference>
<feature type="compositionally biased region" description="Basic and acidic residues" evidence="3">
    <location>
        <begin position="174"/>
        <end position="191"/>
    </location>
</feature>
<dbReference type="EMBL" id="JADGJD010000517">
    <property type="protein sequence ID" value="KAJ3050399.1"/>
    <property type="molecule type" value="Genomic_DNA"/>
</dbReference>
<reference evidence="5" key="1">
    <citation type="submission" date="2020-05" db="EMBL/GenBank/DDBJ databases">
        <title>Phylogenomic resolution of chytrid fungi.</title>
        <authorList>
            <person name="Stajich J.E."/>
            <person name="Amses K."/>
            <person name="Simmons R."/>
            <person name="Seto K."/>
            <person name="Myers J."/>
            <person name="Bonds A."/>
            <person name="Quandt C.A."/>
            <person name="Barry K."/>
            <person name="Liu P."/>
            <person name="Grigoriev I."/>
            <person name="Longcore J.E."/>
            <person name="James T.Y."/>
        </authorList>
    </citation>
    <scope>NUCLEOTIDE SEQUENCE</scope>
    <source>
        <strain evidence="5">JEL0318</strain>
    </source>
</reference>
<feature type="compositionally biased region" description="Low complexity" evidence="3">
    <location>
        <begin position="335"/>
        <end position="366"/>
    </location>
</feature>
<feature type="compositionally biased region" description="Polar residues" evidence="3">
    <location>
        <begin position="147"/>
        <end position="156"/>
    </location>
</feature>
<dbReference type="PANTHER" id="PTHR22792">
    <property type="entry name" value="LUPUS LA PROTEIN-RELATED"/>
    <property type="match status" value="1"/>
</dbReference>
<evidence type="ECO:0000313" key="6">
    <source>
        <dbReference type="Proteomes" id="UP001212841"/>
    </source>
</evidence>
<accession>A0AAD5SC67</accession>
<evidence type="ECO:0000256" key="1">
    <source>
        <dbReference type="ARBA" id="ARBA00022884"/>
    </source>
</evidence>
<comment type="caution">
    <text evidence="5">The sequence shown here is derived from an EMBL/GenBank/DDBJ whole genome shotgun (WGS) entry which is preliminary data.</text>
</comment>
<dbReference type="GO" id="GO:0005829">
    <property type="term" value="C:cytosol"/>
    <property type="evidence" value="ECO:0007669"/>
    <property type="project" value="TreeGrafter"/>
</dbReference>
<proteinExistence type="predicted"/>
<dbReference type="SMART" id="SM00715">
    <property type="entry name" value="LA"/>
    <property type="match status" value="1"/>
</dbReference>
<feature type="compositionally biased region" description="Basic residues" evidence="3">
    <location>
        <begin position="519"/>
        <end position="528"/>
    </location>
</feature>
<evidence type="ECO:0000259" key="4">
    <source>
        <dbReference type="PROSITE" id="PS50961"/>
    </source>
</evidence>
<name>A0AAD5SC67_9FUNG</name>
<feature type="compositionally biased region" description="Low complexity" evidence="3">
    <location>
        <begin position="231"/>
        <end position="248"/>
    </location>
</feature>
<feature type="non-terminal residue" evidence="5">
    <location>
        <position position="1"/>
    </location>
</feature>
<feature type="region of interest" description="Disordered" evidence="3">
    <location>
        <begin position="44"/>
        <end position="101"/>
    </location>
</feature>
<gene>
    <name evidence="5" type="primary">LARP4</name>
    <name evidence="5" type="ORF">HK097_008634</name>
</gene>
<dbReference type="GO" id="GO:0045727">
    <property type="term" value="P:positive regulation of translation"/>
    <property type="evidence" value="ECO:0007669"/>
    <property type="project" value="TreeGrafter"/>
</dbReference>
<dbReference type="AlphaFoldDB" id="A0AAD5SC67"/>
<dbReference type="PROSITE" id="PS50961">
    <property type="entry name" value="HTH_LA"/>
    <property type="match status" value="1"/>
</dbReference>
<evidence type="ECO:0000256" key="2">
    <source>
        <dbReference type="PROSITE-ProRule" id="PRU00332"/>
    </source>
</evidence>
<feature type="compositionally biased region" description="Low complexity" evidence="3">
    <location>
        <begin position="16"/>
        <end position="28"/>
    </location>
</feature>
<feature type="domain" description="HTH La-type RNA-binding" evidence="4">
    <location>
        <begin position="589"/>
        <end position="682"/>
    </location>
</feature>
<dbReference type="InterPro" id="IPR045180">
    <property type="entry name" value="La_dom_prot"/>
</dbReference>
<feature type="compositionally biased region" description="Polar residues" evidence="3">
    <location>
        <begin position="316"/>
        <end position="326"/>
    </location>
</feature>
<feature type="compositionally biased region" description="Basic and acidic residues" evidence="3">
    <location>
        <begin position="112"/>
        <end position="122"/>
    </location>
</feature>
<feature type="region of interest" description="Disordered" evidence="3">
    <location>
        <begin position="1"/>
        <end position="31"/>
    </location>
</feature>
<organism evidence="5 6">
    <name type="scientific">Rhizophlyctis rosea</name>
    <dbReference type="NCBI Taxonomy" id="64517"/>
    <lineage>
        <taxon>Eukaryota</taxon>
        <taxon>Fungi</taxon>
        <taxon>Fungi incertae sedis</taxon>
        <taxon>Chytridiomycota</taxon>
        <taxon>Chytridiomycota incertae sedis</taxon>
        <taxon>Chytridiomycetes</taxon>
        <taxon>Rhizophlyctidales</taxon>
        <taxon>Rhizophlyctidaceae</taxon>
        <taxon>Rhizophlyctis</taxon>
    </lineage>
</organism>
<dbReference type="Gene3D" id="1.10.10.10">
    <property type="entry name" value="Winged helix-like DNA-binding domain superfamily/Winged helix DNA-binding domain"/>
    <property type="match status" value="1"/>
</dbReference>
<dbReference type="GO" id="GO:0010494">
    <property type="term" value="C:cytoplasmic stress granule"/>
    <property type="evidence" value="ECO:0007669"/>
    <property type="project" value="TreeGrafter"/>
</dbReference>
<dbReference type="InterPro" id="IPR036388">
    <property type="entry name" value="WH-like_DNA-bd_sf"/>
</dbReference>
<feature type="region of interest" description="Disordered" evidence="3">
    <location>
        <begin position="136"/>
        <end position="542"/>
    </location>
</feature>
<evidence type="ECO:0000313" key="5">
    <source>
        <dbReference type="EMBL" id="KAJ3050399.1"/>
    </source>
</evidence>
<feature type="compositionally biased region" description="Basic and acidic residues" evidence="3">
    <location>
        <begin position="283"/>
        <end position="296"/>
    </location>
</feature>
<dbReference type="InterPro" id="IPR006630">
    <property type="entry name" value="La_HTH"/>
</dbReference>
<sequence length="730" mass="76110">MTTLEDTQPIVAEQTPAGIAPSDDAAAAGAGGKGLTWAKLAVKPVEEQSASSSTDAVANVKDLEASPIPPTSDSTPQITNSFAPPTPAKSERWAEMTDDEPIPTEVSIAKDSQMESEKEDKAFVPAPPPSVNIWKVRMQEQKKTPSAAVSSNTTIAPETVKEERPKKHSHKERSKKEKEVKEHKEVKAEKVEQEEDKDAAEGFVKVQSKKATRGGSAATQGRGQKGGKGAQGAAPVTAAALSEKQAAGGKKKGAVADKPASPVPADKPAGDKSAASGAAAKSVKAEDESSGKKSAELRSGPAKIVNVAARSENLLKDSSPSSQVVQLHSWPTLGSEPPASPTTNSPTSASPAPSASDDSSRPASGSKKAWAKLDVPIRYTPPASVAARGRSAKSGKGRDVGDVSTDGSRSVDGDASAHSAGAKGGRRGGRYAGRPSRPPVSVVPVSEGQASTESRPRSGSIASVASNVSANNAAPLPSQESASESLPAATLAEVPSSEQQQSEQQASLPAVQPVPARPHGQHSLHGQRRGGGGGMRSARGRLTGMGGRGRYVGYGYGNGFQPQPQSMQYVQNQGYNSYGFNGAPVDPEMVDLDTLRWWIRLQVEYYFSIDNLCHDIFFRRQMNPLDGTVPLSLITNFNRVKTLITHAKSKAQAAIAPVAVVEAKADDTTATADATAAEAVSAPAGPLAEDVEKPAWTMSLVTAALNGSEVVEILIDTQGQPNVRRRDGWE</sequence>
<feature type="compositionally biased region" description="Polar residues" evidence="3">
    <location>
        <begin position="71"/>
        <end position="83"/>
    </location>
</feature>
<keyword evidence="6" id="KW-1185">Reference proteome</keyword>
<protein>
    <submittedName>
        <fullName evidence="5">La- protein 4</fullName>
    </submittedName>
</protein>
<dbReference type="Pfam" id="PF05383">
    <property type="entry name" value="La"/>
    <property type="match status" value="1"/>
</dbReference>